<dbReference type="AlphaFoldDB" id="A0AAE3AHN7"/>
<dbReference type="EMBL" id="JAJEQC010000005">
    <property type="protein sequence ID" value="MCC2136567.1"/>
    <property type="molecule type" value="Genomic_DNA"/>
</dbReference>
<organism evidence="1 2">
    <name type="scientific">Hominenteromicrobium mulieris</name>
    <dbReference type="NCBI Taxonomy" id="2885357"/>
    <lineage>
        <taxon>Bacteria</taxon>
        <taxon>Bacillati</taxon>
        <taxon>Bacillota</taxon>
        <taxon>Clostridia</taxon>
        <taxon>Eubacteriales</taxon>
        <taxon>Oscillospiraceae</taxon>
        <taxon>Hominenteromicrobium</taxon>
    </lineage>
</organism>
<evidence type="ECO:0000313" key="1">
    <source>
        <dbReference type="EMBL" id="MCC2136567.1"/>
    </source>
</evidence>
<keyword evidence="2" id="KW-1185">Reference proteome</keyword>
<proteinExistence type="predicted"/>
<dbReference type="RefSeq" id="WP_308449029.1">
    <property type="nucleotide sequence ID" value="NZ_JAJEQC010000005.1"/>
</dbReference>
<gene>
    <name evidence="1" type="ORF">LKD31_06010</name>
</gene>
<name>A0AAE3AHN7_9FIRM</name>
<evidence type="ECO:0000313" key="2">
    <source>
        <dbReference type="Proteomes" id="UP001199424"/>
    </source>
</evidence>
<accession>A0AAE3AHN7</accession>
<reference evidence="1" key="1">
    <citation type="submission" date="2021-10" db="EMBL/GenBank/DDBJ databases">
        <title>Anaerobic single-cell dispensing facilitates the cultivation of human gut bacteria.</title>
        <authorList>
            <person name="Afrizal A."/>
        </authorList>
    </citation>
    <scope>NUCLEOTIDE SEQUENCE</scope>
    <source>
        <strain evidence="1">CLA-AA-H250</strain>
    </source>
</reference>
<protein>
    <submittedName>
        <fullName evidence="1">Uncharacterized protein</fullName>
    </submittedName>
</protein>
<sequence length="256" mass="29831">MKFDYAYLENKKSELSVFQIALIYRNIPLFRAEYEPYMVCPICKEAKLTYVNDQPAYLRTAQKQSHAEDCPLAQLYLSTNRAKTIMNSFNSEDRDYVSRQLHSLLTRISHVKPQKTSICKTNTNHATNFHIEKTPPQITQEGKHLQPKNLLMGFRDEDYNTPLLGYGKFSIEMENKDDRHTLLLRRIATNEHTSSSLACRVFISKKVFLYLPVEYKYLKQQIGYVALFSEFQKSKSGRPYVVTKLCHSSNLQILLI</sequence>
<dbReference type="Proteomes" id="UP001199424">
    <property type="component" value="Unassembled WGS sequence"/>
</dbReference>
<comment type="caution">
    <text evidence="1">The sequence shown here is derived from an EMBL/GenBank/DDBJ whole genome shotgun (WGS) entry which is preliminary data.</text>
</comment>